<dbReference type="InterPro" id="IPR050683">
    <property type="entry name" value="Bact_Polysacc_Export_ATP-bd"/>
</dbReference>
<keyword evidence="2" id="KW-0813">Transport</keyword>
<dbReference type="PROSITE" id="PS00211">
    <property type="entry name" value="ABC_TRANSPORTER_1"/>
    <property type="match status" value="1"/>
</dbReference>
<dbReference type="GO" id="GO:0005524">
    <property type="term" value="F:ATP binding"/>
    <property type="evidence" value="ECO:0007669"/>
    <property type="project" value="UniProtKB-KW"/>
</dbReference>
<dbReference type="PANTHER" id="PTHR46743">
    <property type="entry name" value="TEICHOIC ACIDS EXPORT ATP-BINDING PROTEIN TAGH"/>
    <property type="match status" value="1"/>
</dbReference>
<dbReference type="PROSITE" id="PS50893">
    <property type="entry name" value="ABC_TRANSPORTER_2"/>
    <property type="match status" value="1"/>
</dbReference>
<dbReference type="KEGG" id="meme:HYG87_08310"/>
<gene>
    <name evidence="6" type="ORF">HYG87_08310</name>
</gene>
<evidence type="ECO:0000256" key="4">
    <source>
        <dbReference type="ARBA" id="ARBA00022840"/>
    </source>
</evidence>
<comment type="similarity">
    <text evidence="1">Belongs to the ABC transporter superfamily.</text>
</comment>
<keyword evidence="4 6" id="KW-0067">ATP-binding</keyword>
<dbReference type="SMART" id="SM00382">
    <property type="entry name" value="AAA"/>
    <property type="match status" value="1"/>
</dbReference>
<dbReference type="PANTHER" id="PTHR46743:SF2">
    <property type="entry name" value="TEICHOIC ACIDS EXPORT ATP-BINDING PROTEIN TAGH"/>
    <property type="match status" value="1"/>
</dbReference>
<dbReference type="EMBL" id="CP058560">
    <property type="protein sequence ID" value="QUH24347.1"/>
    <property type="molecule type" value="Genomic_DNA"/>
</dbReference>
<reference evidence="6" key="1">
    <citation type="submission" date="2020-07" db="EMBL/GenBank/DDBJ databases">
        <title>Methanobacterium. sp. MethCan genome.</title>
        <authorList>
            <person name="Postec A."/>
            <person name="Quemeneur M."/>
        </authorList>
    </citation>
    <scope>NUCLEOTIDE SEQUENCE</scope>
    <source>
        <strain evidence="6">MethCAN</strain>
    </source>
</reference>
<dbReference type="InterPro" id="IPR003593">
    <property type="entry name" value="AAA+_ATPase"/>
</dbReference>
<evidence type="ECO:0000256" key="1">
    <source>
        <dbReference type="ARBA" id="ARBA00005417"/>
    </source>
</evidence>
<evidence type="ECO:0000256" key="3">
    <source>
        <dbReference type="ARBA" id="ARBA00022741"/>
    </source>
</evidence>
<evidence type="ECO:0000259" key="5">
    <source>
        <dbReference type="PROSITE" id="PS50893"/>
    </source>
</evidence>
<evidence type="ECO:0000313" key="7">
    <source>
        <dbReference type="Proteomes" id="UP000681041"/>
    </source>
</evidence>
<dbReference type="InterPro" id="IPR003439">
    <property type="entry name" value="ABC_transporter-like_ATP-bd"/>
</dbReference>
<dbReference type="CDD" id="cd03220">
    <property type="entry name" value="ABC_KpsT_Wzt"/>
    <property type="match status" value="1"/>
</dbReference>
<evidence type="ECO:0000313" key="6">
    <source>
        <dbReference type="EMBL" id="QUH24347.1"/>
    </source>
</evidence>
<dbReference type="InterPro" id="IPR017871">
    <property type="entry name" value="ABC_transporter-like_CS"/>
</dbReference>
<dbReference type="InterPro" id="IPR015860">
    <property type="entry name" value="ABC_transpr_TagH-like"/>
</dbReference>
<organism evidence="6 7">
    <name type="scientific">Methanobacterium alkalithermotolerans</name>
    <dbReference type="NCBI Taxonomy" id="2731220"/>
    <lineage>
        <taxon>Archaea</taxon>
        <taxon>Methanobacteriati</taxon>
        <taxon>Methanobacteriota</taxon>
        <taxon>Methanomada group</taxon>
        <taxon>Methanobacteria</taxon>
        <taxon>Methanobacteriales</taxon>
        <taxon>Methanobacteriaceae</taxon>
        <taxon>Methanobacterium</taxon>
    </lineage>
</organism>
<keyword evidence="7" id="KW-1185">Reference proteome</keyword>
<dbReference type="GO" id="GO:0140359">
    <property type="term" value="F:ABC-type transporter activity"/>
    <property type="evidence" value="ECO:0007669"/>
    <property type="project" value="InterPro"/>
</dbReference>
<dbReference type="InterPro" id="IPR027417">
    <property type="entry name" value="P-loop_NTPase"/>
</dbReference>
<protein>
    <submittedName>
        <fullName evidence="6">ABC transporter ATP-binding protein</fullName>
    </submittedName>
</protein>
<dbReference type="SUPFAM" id="SSF52540">
    <property type="entry name" value="P-loop containing nucleoside triphosphate hydrolases"/>
    <property type="match status" value="1"/>
</dbReference>
<dbReference type="OrthoDB" id="40048at2157"/>
<dbReference type="Pfam" id="PF00005">
    <property type="entry name" value="ABC_tran"/>
    <property type="match status" value="1"/>
</dbReference>
<proteinExistence type="inferred from homology"/>
<feature type="domain" description="ABC transporter" evidence="5">
    <location>
        <begin position="8"/>
        <end position="234"/>
    </location>
</feature>
<keyword evidence="3" id="KW-0547">Nucleotide-binding</keyword>
<dbReference type="Gene3D" id="3.40.50.300">
    <property type="entry name" value="P-loop containing nucleotide triphosphate hydrolases"/>
    <property type="match status" value="1"/>
</dbReference>
<sequence length="235" mass="25757">MKFNLAQEKTDNLKEYVIKFLKRQLKFQQFWALKNISFQVEKGDKVGIIGLNGAGKSTLLKIISGVMKPTEGKIKLNGGIVPLLALGAGFAPDYTGRENIFLNGALLGYPKKLLADKTKEIIEFSEIGDFIDVPVKNYSSGMKARLGFAIATTVTPDILILDEVLSVGDARFKKKSTERMNSLLGGQTTVLFVSHSIGQVKQVCNKAIWLDNGKLIKQGPVDEVCDAYEKAVTSN</sequence>
<dbReference type="GO" id="GO:0016020">
    <property type="term" value="C:membrane"/>
    <property type="evidence" value="ECO:0007669"/>
    <property type="project" value="InterPro"/>
</dbReference>
<dbReference type="Proteomes" id="UP000681041">
    <property type="component" value="Chromosome"/>
</dbReference>
<evidence type="ECO:0000256" key="2">
    <source>
        <dbReference type="ARBA" id="ARBA00022448"/>
    </source>
</evidence>
<dbReference type="AlphaFoldDB" id="A0A8T8K8H1"/>
<dbReference type="GO" id="GO:0016887">
    <property type="term" value="F:ATP hydrolysis activity"/>
    <property type="evidence" value="ECO:0007669"/>
    <property type="project" value="InterPro"/>
</dbReference>
<accession>A0A8T8K8H1</accession>
<name>A0A8T8K8H1_9EURY</name>